<dbReference type="Proteomes" id="UP000019335">
    <property type="component" value="Unassembled WGS sequence"/>
</dbReference>
<sequence>MFSSGMLGSVRKTGIGPTTLHHAHQASRMGGSSSSLPQYKGMGSSDMAPFNGFREEGRGSGGDDRNPHLGSLVKNERGLREEGVLPVSPLRRLSTCLSVLIILVSTASLCLHGLLLLSPAT</sequence>
<keyword evidence="2" id="KW-1133">Transmembrane helix</keyword>
<evidence type="ECO:0000313" key="3">
    <source>
        <dbReference type="EMBL" id="EWM20565.1"/>
    </source>
</evidence>
<reference evidence="3 4" key="1">
    <citation type="journal article" date="2014" name="Mol. Plant">
        <title>Chromosome Scale Genome Assembly and Transcriptome Profiling of Nannochloropsis gaditana in Nitrogen Depletion.</title>
        <authorList>
            <person name="Corteggiani Carpinelli E."/>
            <person name="Telatin A."/>
            <person name="Vitulo N."/>
            <person name="Forcato C."/>
            <person name="D'Angelo M."/>
            <person name="Schiavon R."/>
            <person name="Vezzi A."/>
            <person name="Giacometti G.M."/>
            <person name="Morosinotto T."/>
            <person name="Valle G."/>
        </authorList>
    </citation>
    <scope>NUCLEOTIDE SEQUENCE [LARGE SCALE GENOMIC DNA]</scope>
    <source>
        <strain evidence="3 4">B-31</strain>
    </source>
</reference>
<evidence type="ECO:0000313" key="4">
    <source>
        <dbReference type="Proteomes" id="UP000019335"/>
    </source>
</evidence>
<keyword evidence="2" id="KW-0472">Membrane</keyword>
<evidence type="ECO:0000256" key="1">
    <source>
        <dbReference type="SAM" id="MobiDB-lite"/>
    </source>
</evidence>
<feature type="compositionally biased region" description="Basic and acidic residues" evidence="1">
    <location>
        <begin position="53"/>
        <end position="67"/>
    </location>
</feature>
<protein>
    <submittedName>
        <fullName evidence="3">Uncharacterized protein</fullName>
    </submittedName>
</protein>
<comment type="caution">
    <text evidence="3">The sequence shown here is derived from an EMBL/GenBank/DDBJ whole genome shotgun (WGS) entry which is preliminary data.</text>
</comment>
<name>W7T0E0_9STRA</name>
<dbReference type="AlphaFoldDB" id="W7T0E0"/>
<feature type="region of interest" description="Disordered" evidence="1">
    <location>
        <begin position="13"/>
        <end position="76"/>
    </location>
</feature>
<evidence type="ECO:0000256" key="2">
    <source>
        <dbReference type="SAM" id="Phobius"/>
    </source>
</evidence>
<proteinExistence type="predicted"/>
<keyword evidence="4" id="KW-1185">Reference proteome</keyword>
<gene>
    <name evidence="3" type="ORF">Naga_100599g2</name>
</gene>
<feature type="non-terminal residue" evidence="3">
    <location>
        <position position="121"/>
    </location>
</feature>
<feature type="transmembrane region" description="Helical" evidence="2">
    <location>
        <begin position="96"/>
        <end position="117"/>
    </location>
</feature>
<organism evidence="3 4">
    <name type="scientific">Nannochloropsis gaditana</name>
    <dbReference type="NCBI Taxonomy" id="72520"/>
    <lineage>
        <taxon>Eukaryota</taxon>
        <taxon>Sar</taxon>
        <taxon>Stramenopiles</taxon>
        <taxon>Ochrophyta</taxon>
        <taxon>Eustigmatophyceae</taxon>
        <taxon>Eustigmatales</taxon>
        <taxon>Monodopsidaceae</taxon>
        <taxon>Nannochloropsis</taxon>
    </lineage>
</organism>
<keyword evidence="2" id="KW-0812">Transmembrane</keyword>
<accession>W7T0E0</accession>
<dbReference type="EMBL" id="AZIL01002983">
    <property type="protein sequence ID" value="EWM20565.1"/>
    <property type="molecule type" value="Genomic_DNA"/>
</dbReference>